<dbReference type="InterPro" id="IPR045584">
    <property type="entry name" value="Pilin-like"/>
</dbReference>
<reference evidence="4" key="1">
    <citation type="submission" date="2017-06" db="EMBL/GenBank/DDBJ databases">
        <title>Genome analysis of Fimbriiglobus ruber SP5, the first member of the order Planctomycetales with confirmed chitinolytic capability.</title>
        <authorList>
            <person name="Ravin N.V."/>
            <person name="Rakitin A.L."/>
            <person name="Ivanova A.A."/>
            <person name="Beletsky A.V."/>
            <person name="Kulichevskaya I.S."/>
            <person name="Mardanov A.V."/>
            <person name="Dedysh S.N."/>
        </authorList>
    </citation>
    <scope>NUCLEOTIDE SEQUENCE [LARGE SCALE GENOMIC DNA]</scope>
    <source>
        <strain evidence="4">SP5</strain>
    </source>
</reference>
<feature type="transmembrane region" description="Helical" evidence="1">
    <location>
        <begin position="33"/>
        <end position="56"/>
    </location>
</feature>
<keyword evidence="1" id="KW-0812">Transmembrane</keyword>
<protein>
    <recommendedName>
        <fullName evidence="2">DUF1559 domain-containing protein</fullName>
    </recommendedName>
</protein>
<gene>
    <name evidence="3" type="ORF">FRUB_02540</name>
</gene>
<accession>A0A225DNP6</accession>
<dbReference type="AlphaFoldDB" id="A0A225DNP6"/>
<keyword evidence="1" id="KW-1133">Transmembrane helix</keyword>
<feature type="domain" description="DUF1559" evidence="2">
    <location>
        <begin position="57"/>
        <end position="332"/>
    </location>
</feature>
<dbReference type="NCBIfam" id="TIGR02532">
    <property type="entry name" value="IV_pilin_GFxxxE"/>
    <property type="match status" value="1"/>
</dbReference>
<dbReference type="PANTHER" id="PTHR30093:SF2">
    <property type="entry name" value="TYPE II SECRETION SYSTEM PROTEIN H"/>
    <property type="match status" value="1"/>
</dbReference>
<keyword evidence="4" id="KW-1185">Reference proteome</keyword>
<keyword evidence="1" id="KW-0472">Membrane</keyword>
<dbReference type="Pfam" id="PF07963">
    <property type="entry name" value="N_methyl"/>
    <property type="match status" value="1"/>
</dbReference>
<dbReference type="EMBL" id="NIDE01000004">
    <property type="protein sequence ID" value="OWK42941.1"/>
    <property type="molecule type" value="Genomic_DNA"/>
</dbReference>
<evidence type="ECO:0000259" key="2">
    <source>
        <dbReference type="Pfam" id="PF07596"/>
    </source>
</evidence>
<dbReference type="InterPro" id="IPR011453">
    <property type="entry name" value="DUF1559"/>
</dbReference>
<dbReference type="Proteomes" id="UP000214646">
    <property type="component" value="Unassembled WGS sequence"/>
</dbReference>
<organism evidence="3 4">
    <name type="scientific">Fimbriiglobus ruber</name>
    <dbReference type="NCBI Taxonomy" id="1908690"/>
    <lineage>
        <taxon>Bacteria</taxon>
        <taxon>Pseudomonadati</taxon>
        <taxon>Planctomycetota</taxon>
        <taxon>Planctomycetia</taxon>
        <taxon>Gemmatales</taxon>
        <taxon>Gemmataceae</taxon>
        <taxon>Fimbriiglobus</taxon>
    </lineage>
</organism>
<dbReference type="Pfam" id="PF07596">
    <property type="entry name" value="SBP_bac_10"/>
    <property type="match status" value="1"/>
</dbReference>
<evidence type="ECO:0000256" key="1">
    <source>
        <dbReference type="SAM" id="Phobius"/>
    </source>
</evidence>
<evidence type="ECO:0000313" key="3">
    <source>
        <dbReference type="EMBL" id="OWK42941.1"/>
    </source>
</evidence>
<name>A0A225DNP6_9BACT</name>
<proteinExistence type="predicted"/>
<dbReference type="SUPFAM" id="SSF54523">
    <property type="entry name" value="Pili subunits"/>
    <property type="match status" value="1"/>
</dbReference>
<comment type="caution">
    <text evidence="3">The sequence shown here is derived from an EMBL/GenBank/DDBJ whole genome shotgun (WGS) entry which is preliminary data.</text>
</comment>
<evidence type="ECO:0000313" key="4">
    <source>
        <dbReference type="Proteomes" id="UP000214646"/>
    </source>
</evidence>
<sequence length="356" mass="38063">MVERVLATTVVCFPFCPQLEDVMDSRTGRPKGFTLIELLVVIAIIAILIGLLLPAVQKVREAAARAKCSNNLKQIGLAAMNFESSYGRLPPGYNVVIGTTSGQLSPTNNVVTKGLAPNPPDAGKYYSIIIALLPYIEQGNVYNTMSSLSGGFTAVNGQYSWCATANASNPALAPGSQNISTLLCPSDPMAATPQIYNSYTLSRTSYGCVQGTQLDYYTYITYPFDGIYYPNSSTKLVAVTDGTSNTIAFAERNYTNPQNATAQSEMNGVGGWAWVSYNSLEDYMLSSYVSINYTGCSFDSYCDERIPAIGSNHTGGANVSMCDGSVRFLTQSSTSTLSTLQALTTRAGGEVVSIDN</sequence>
<dbReference type="Gene3D" id="3.30.700.10">
    <property type="entry name" value="Glycoprotein, Type 4 Pilin"/>
    <property type="match status" value="1"/>
</dbReference>
<dbReference type="PROSITE" id="PS00409">
    <property type="entry name" value="PROKAR_NTER_METHYL"/>
    <property type="match status" value="1"/>
</dbReference>
<dbReference type="InterPro" id="IPR012902">
    <property type="entry name" value="N_methyl_site"/>
</dbReference>
<dbReference type="NCBIfam" id="TIGR04294">
    <property type="entry name" value="pre_pil_HX9DG"/>
    <property type="match status" value="1"/>
</dbReference>
<dbReference type="PANTHER" id="PTHR30093">
    <property type="entry name" value="GENERAL SECRETION PATHWAY PROTEIN G"/>
    <property type="match status" value="1"/>
</dbReference>
<dbReference type="InterPro" id="IPR027558">
    <property type="entry name" value="Pre_pil_HX9DG_C"/>
</dbReference>